<feature type="compositionally biased region" description="Basic and acidic residues" evidence="1">
    <location>
        <begin position="96"/>
        <end position="164"/>
    </location>
</feature>
<sequence length="164" mass="18194">MADHPRSSEQQEADVAASKGCGMFDFLKKKPEDVHSSENAGVTKEPKEEEKPSLAERLHLSDSSSSDEEAGENGEKKEKENKKKNKKEVVAAQCETEEKLPAGRGHEDGKEKGFMEKMKDKLPGGHHGKPEAEAHNDKGKEKGFMEKIKEKLPGHTNDETKKET</sequence>
<dbReference type="OrthoDB" id="1934367at2759"/>
<feature type="compositionally biased region" description="Basic and acidic residues" evidence="1">
    <location>
        <begin position="44"/>
        <end position="60"/>
    </location>
</feature>
<name>D7MEY6_ARALL</name>
<organism evidence="3">
    <name type="scientific">Arabidopsis lyrata subsp. lyrata</name>
    <name type="common">Lyre-leaved rock-cress</name>
    <dbReference type="NCBI Taxonomy" id="81972"/>
    <lineage>
        <taxon>Eukaryota</taxon>
        <taxon>Viridiplantae</taxon>
        <taxon>Streptophyta</taxon>
        <taxon>Embryophyta</taxon>
        <taxon>Tracheophyta</taxon>
        <taxon>Spermatophyta</taxon>
        <taxon>Magnoliopsida</taxon>
        <taxon>eudicotyledons</taxon>
        <taxon>Gunneridae</taxon>
        <taxon>Pentapetalae</taxon>
        <taxon>rosids</taxon>
        <taxon>malvids</taxon>
        <taxon>Brassicales</taxon>
        <taxon>Brassicaceae</taxon>
        <taxon>Camelineae</taxon>
        <taxon>Arabidopsis</taxon>
    </lineage>
</organism>
<evidence type="ECO:0000313" key="2">
    <source>
        <dbReference type="EMBL" id="EFH43054.1"/>
    </source>
</evidence>
<evidence type="ECO:0000313" key="3">
    <source>
        <dbReference type="Proteomes" id="UP000008694"/>
    </source>
</evidence>
<evidence type="ECO:0000256" key="1">
    <source>
        <dbReference type="SAM" id="MobiDB-lite"/>
    </source>
</evidence>
<proteinExistence type="predicted"/>
<protein>
    <recommendedName>
        <fullName evidence="4">Dehydrin family protein</fullName>
    </recommendedName>
</protein>
<keyword evidence="3" id="KW-1185">Reference proteome</keyword>
<evidence type="ECO:0008006" key="4">
    <source>
        <dbReference type="Google" id="ProtNLM"/>
    </source>
</evidence>
<gene>
    <name evidence="2" type="ORF">ARALYDRAFT_490603</name>
</gene>
<dbReference type="PROSITE" id="PS00823">
    <property type="entry name" value="DEHYDRIN_2"/>
    <property type="match status" value="1"/>
</dbReference>
<dbReference type="InterPro" id="IPR030513">
    <property type="entry name" value="Dehydrin_CS"/>
</dbReference>
<dbReference type="STRING" id="81972.D7MEY6"/>
<dbReference type="Proteomes" id="UP000008694">
    <property type="component" value="Unassembled WGS sequence"/>
</dbReference>
<dbReference type="AlphaFoldDB" id="D7MEY6"/>
<dbReference type="EMBL" id="GL348719">
    <property type="protein sequence ID" value="EFH43054.1"/>
    <property type="molecule type" value="Genomic_DNA"/>
</dbReference>
<reference evidence="3" key="1">
    <citation type="journal article" date="2011" name="Nat. Genet.">
        <title>The Arabidopsis lyrata genome sequence and the basis of rapid genome size change.</title>
        <authorList>
            <person name="Hu T.T."/>
            <person name="Pattyn P."/>
            <person name="Bakker E.G."/>
            <person name="Cao J."/>
            <person name="Cheng J.-F."/>
            <person name="Clark R.M."/>
            <person name="Fahlgren N."/>
            <person name="Fawcett J.A."/>
            <person name="Grimwood J."/>
            <person name="Gundlach H."/>
            <person name="Haberer G."/>
            <person name="Hollister J.D."/>
            <person name="Ossowski S."/>
            <person name="Ottilar R.P."/>
            <person name="Salamov A.A."/>
            <person name="Schneeberger K."/>
            <person name="Spannagl M."/>
            <person name="Wang X."/>
            <person name="Yang L."/>
            <person name="Nasrallah M.E."/>
            <person name="Bergelson J."/>
            <person name="Carrington J.C."/>
            <person name="Gaut B.S."/>
            <person name="Schmutz J."/>
            <person name="Mayer K.F.X."/>
            <person name="Van de Peer Y."/>
            <person name="Grigoriev I.V."/>
            <person name="Nordborg M."/>
            <person name="Weigel D."/>
            <person name="Guo Y.-L."/>
        </authorList>
    </citation>
    <scope>NUCLEOTIDE SEQUENCE [LARGE SCALE GENOMIC DNA]</scope>
    <source>
        <strain evidence="3">cv. MN47</strain>
    </source>
</reference>
<dbReference type="Gramene" id="fgenesh2_kg.7__36__AT4G38410.1">
    <property type="protein sequence ID" value="fgenesh2_kg.7__36__AT4G38410.1"/>
    <property type="gene ID" value="fgenesh2_kg.7__36__AT4G38410.1"/>
</dbReference>
<accession>D7MEY6</accession>
<dbReference type="HOGENOM" id="CLU_081104_1_0_1"/>
<feature type="region of interest" description="Disordered" evidence="1">
    <location>
        <begin position="28"/>
        <end position="164"/>
    </location>
</feature>